<organism evidence="1 2">
    <name type="scientific">Luteimonas endophytica</name>
    <dbReference type="NCBI Taxonomy" id="3042023"/>
    <lineage>
        <taxon>Bacteria</taxon>
        <taxon>Pseudomonadati</taxon>
        <taxon>Pseudomonadota</taxon>
        <taxon>Gammaproteobacteria</taxon>
        <taxon>Lysobacterales</taxon>
        <taxon>Lysobacteraceae</taxon>
        <taxon>Luteimonas</taxon>
    </lineage>
</organism>
<reference evidence="1 2" key="1">
    <citation type="submission" date="2023-04" db="EMBL/GenBank/DDBJ databases">
        <title>Luteimonas endophyticus RD2P54.</title>
        <authorList>
            <person name="Sun J.-Q."/>
        </authorList>
    </citation>
    <scope>NUCLEOTIDE SEQUENCE [LARGE SCALE GENOMIC DNA]</scope>
    <source>
        <strain evidence="1 2">RD2P54</strain>
    </source>
</reference>
<accession>A0ABT6J3Z7</accession>
<proteinExistence type="predicted"/>
<evidence type="ECO:0000313" key="1">
    <source>
        <dbReference type="EMBL" id="MDH5821551.1"/>
    </source>
</evidence>
<comment type="caution">
    <text evidence="1">The sequence shown here is derived from an EMBL/GenBank/DDBJ whole genome shotgun (WGS) entry which is preliminary data.</text>
</comment>
<dbReference type="Proteomes" id="UP001156940">
    <property type="component" value="Unassembled WGS sequence"/>
</dbReference>
<protein>
    <recommendedName>
        <fullName evidence="3">DUF4145 domain-containing protein</fullName>
    </recommendedName>
</protein>
<evidence type="ECO:0000313" key="2">
    <source>
        <dbReference type="Proteomes" id="UP001156940"/>
    </source>
</evidence>
<keyword evidence="2" id="KW-1185">Reference proteome</keyword>
<dbReference type="EMBL" id="JARXRM010000008">
    <property type="protein sequence ID" value="MDH5821551.1"/>
    <property type="molecule type" value="Genomic_DNA"/>
</dbReference>
<gene>
    <name evidence="1" type="ORF">QFW77_00890</name>
</gene>
<sequence>MPVSDANAFALLRTFGTLEFALKRIPGFTGVGSYRSAKANWRAVDEAVDALPASEFLDRMSAPTRDKLLGGARHRPMVQVVDVIQGQNLTRFDLLPLHASDARAVIEATRRVRNNLFHGGKEDPLEAPYPGDDDEWAVAAREVAELLLDLLDRQMLRP</sequence>
<dbReference type="RefSeq" id="WP_280572259.1">
    <property type="nucleotide sequence ID" value="NZ_JARXRM010000008.1"/>
</dbReference>
<evidence type="ECO:0008006" key="3">
    <source>
        <dbReference type="Google" id="ProtNLM"/>
    </source>
</evidence>
<name>A0ABT6J3Z7_9GAMM</name>